<keyword evidence="4 5" id="KW-0472">Membrane</keyword>
<dbReference type="InterPro" id="IPR041489">
    <property type="entry name" value="PDZ_6"/>
</dbReference>
<feature type="transmembrane region" description="Helical" evidence="5">
    <location>
        <begin position="65"/>
        <end position="87"/>
    </location>
</feature>
<accession>A0A7M1UR69</accession>
<comment type="subcellular location">
    <subcellularLocation>
        <location evidence="1">Endomembrane system</location>
        <topology evidence="1">Multi-pass membrane protein</topology>
    </subcellularLocation>
</comment>
<evidence type="ECO:0000256" key="5">
    <source>
        <dbReference type="SAM" id="Phobius"/>
    </source>
</evidence>
<evidence type="ECO:0000256" key="3">
    <source>
        <dbReference type="ARBA" id="ARBA00022989"/>
    </source>
</evidence>
<proteinExistence type="predicted"/>
<feature type="transmembrane region" description="Helical" evidence="5">
    <location>
        <begin position="172"/>
        <end position="195"/>
    </location>
</feature>
<dbReference type="Proteomes" id="UP000593766">
    <property type="component" value="Chromosome"/>
</dbReference>
<dbReference type="GO" id="GO:0004222">
    <property type="term" value="F:metalloendopeptidase activity"/>
    <property type="evidence" value="ECO:0007669"/>
    <property type="project" value="InterPro"/>
</dbReference>
<dbReference type="GO" id="GO:0031293">
    <property type="term" value="P:membrane protein intracellular domain proteolysis"/>
    <property type="evidence" value="ECO:0007669"/>
    <property type="project" value="TreeGrafter"/>
</dbReference>
<dbReference type="PANTHER" id="PTHR13325:SF3">
    <property type="entry name" value="MEMBRANE-BOUND TRANSCRIPTION FACTOR SITE-2 PROTEASE"/>
    <property type="match status" value="1"/>
</dbReference>
<dbReference type="AlphaFoldDB" id="A0A7M1UR69"/>
<dbReference type="InterPro" id="IPR008915">
    <property type="entry name" value="Peptidase_M50"/>
</dbReference>
<dbReference type="GO" id="GO:0005737">
    <property type="term" value="C:cytoplasm"/>
    <property type="evidence" value="ECO:0007669"/>
    <property type="project" value="TreeGrafter"/>
</dbReference>
<keyword evidence="3 5" id="KW-1133">Transmembrane helix</keyword>
<keyword evidence="7" id="KW-0378">Hydrolase</keyword>
<dbReference type="InterPro" id="IPR001478">
    <property type="entry name" value="PDZ"/>
</dbReference>
<dbReference type="OrthoDB" id="15212at2157"/>
<dbReference type="GeneID" id="59453943"/>
<feature type="transmembrane region" description="Helical" evidence="5">
    <location>
        <begin position="143"/>
        <end position="160"/>
    </location>
</feature>
<keyword evidence="2 5" id="KW-0812">Transmembrane</keyword>
<dbReference type="RefSeq" id="WP_193436343.1">
    <property type="nucleotide sequence ID" value="NZ_CP063144.1"/>
</dbReference>
<gene>
    <name evidence="7" type="ORF">IMZ38_00955</name>
</gene>
<organism evidence="7 8">
    <name type="scientific">Thermosphaera chiliense</name>
    <dbReference type="NCBI Taxonomy" id="3402707"/>
    <lineage>
        <taxon>Archaea</taxon>
        <taxon>Thermoproteota</taxon>
        <taxon>Thermoprotei</taxon>
        <taxon>Desulfurococcales</taxon>
        <taxon>Desulfurococcaceae</taxon>
        <taxon>Thermosphaera</taxon>
    </lineage>
</organism>
<dbReference type="SMART" id="SM00228">
    <property type="entry name" value="PDZ"/>
    <property type="match status" value="1"/>
</dbReference>
<evidence type="ECO:0000259" key="6">
    <source>
        <dbReference type="SMART" id="SM00228"/>
    </source>
</evidence>
<dbReference type="InterPro" id="IPR001193">
    <property type="entry name" value="MBTPS2"/>
</dbReference>
<evidence type="ECO:0000313" key="8">
    <source>
        <dbReference type="Proteomes" id="UP000593766"/>
    </source>
</evidence>
<feature type="transmembrane region" description="Helical" evidence="5">
    <location>
        <begin position="339"/>
        <end position="358"/>
    </location>
</feature>
<feature type="domain" description="PDZ" evidence="6">
    <location>
        <begin position="188"/>
        <end position="257"/>
    </location>
</feature>
<dbReference type="GO" id="GO:0012505">
    <property type="term" value="C:endomembrane system"/>
    <property type="evidence" value="ECO:0007669"/>
    <property type="project" value="UniProtKB-SubCell"/>
</dbReference>
<dbReference type="KEGG" id="tcs:IMZ38_00955"/>
<feature type="transmembrane region" description="Helical" evidence="5">
    <location>
        <begin position="306"/>
        <end position="327"/>
    </location>
</feature>
<dbReference type="InterPro" id="IPR036034">
    <property type="entry name" value="PDZ_sf"/>
</dbReference>
<keyword evidence="7" id="KW-0645">Protease</keyword>
<name>A0A7M1UR69_9CREN</name>
<evidence type="ECO:0000313" key="7">
    <source>
        <dbReference type="EMBL" id="QOR94546.1"/>
    </source>
</evidence>
<dbReference type="Pfam" id="PF17820">
    <property type="entry name" value="PDZ_6"/>
    <property type="match status" value="1"/>
</dbReference>
<keyword evidence="8" id="KW-1185">Reference proteome</keyword>
<dbReference type="Gene3D" id="2.30.42.10">
    <property type="match status" value="1"/>
</dbReference>
<feature type="transmembrane region" description="Helical" evidence="5">
    <location>
        <begin position="99"/>
        <end position="123"/>
    </location>
</feature>
<dbReference type="PANTHER" id="PTHR13325">
    <property type="entry name" value="PROTEASE M50 MEMBRANE-BOUND TRANSCRIPTION FACTOR SITE 2 PROTEASE"/>
    <property type="match status" value="1"/>
</dbReference>
<evidence type="ECO:0000256" key="1">
    <source>
        <dbReference type="ARBA" id="ARBA00004127"/>
    </source>
</evidence>
<evidence type="ECO:0000256" key="2">
    <source>
        <dbReference type="ARBA" id="ARBA00022692"/>
    </source>
</evidence>
<evidence type="ECO:0000256" key="4">
    <source>
        <dbReference type="ARBA" id="ARBA00023136"/>
    </source>
</evidence>
<sequence>MFKYMDVFATALTAILALWLVLNALLRFSKKLTGSSSVELKYGVILILRKKSALETSRVFKKLSYVFTGLFALSLGLFLYFSVNTVVSRVVSNAPGAVLLIPGVNIKGLDILYFIIAVSIAAITHEYFHAKTAVSNGVEVKSFGFMIAFILPLAFVEVSEERFNPSPLKAKTSILAAGVAVNFIIGLAFLAIILLSSTPALYVLGVEQGGLAESLGISSGDILLTINGTRLAGFESLRSILSSSSEGVLVLEVLKPNGEVVVKQFYKNSTPVKLGVNLTETRVPAEGLARLLGYSSSTGLLKAFSWIYLVNFNLALINAAPIFITDGGRIVYEVLGNKLGLIVNSMCTVILVLMIAPIPF</sequence>
<dbReference type="EMBL" id="CP063144">
    <property type="protein sequence ID" value="QOR94546.1"/>
    <property type="molecule type" value="Genomic_DNA"/>
</dbReference>
<reference evidence="7 8" key="1">
    <citation type="submission" date="2020-10" db="EMBL/GenBank/DDBJ databases">
        <title>Complete genome sequence of Thermosphaera aggregans strain 3507.</title>
        <authorList>
            <person name="Zayulina K.S."/>
            <person name="Elcheninov A.G."/>
            <person name="Toshchakov S.V."/>
            <person name="Kublanov I.V."/>
            <person name="Kochetkova T.V."/>
        </authorList>
    </citation>
    <scope>NUCLEOTIDE SEQUENCE [LARGE SCALE GENOMIC DNA]</scope>
    <source>
        <strain evidence="7 8">3507</strain>
    </source>
</reference>
<dbReference type="GO" id="GO:0016020">
    <property type="term" value="C:membrane"/>
    <property type="evidence" value="ECO:0007669"/>
    <property type="project" value="InterPro"/>
</dbReference>
<protein>
    <submittedName>
        <fullName evidence="7">Site-2 protease family protein</fullName>
    </submittedName>
</protein>
<dbReference type="Pfam" id="PF02163">
    <property type="entry name" value="Peptidase_M50"/>
    <property type="match status" value="1"/>
</dbReference>
<dbReference type="SUPFAM" id="SSF50156">
    <property type="entry name" value="PDZ domain-like"/>
    <property type="match status" value="1"/>
</dbReference>
<dbReference type="PRINTS" id="PR01000">
    <property type="entry name" value="SREBPS2PTASE"/>
</dbReference>